<sequence length="91" mass="10595">MTQRITLKIYGLVQMVMFRDFIQRKARKLGLVGRVKNEDDGTVRVVAEGEKDNLEKLISLCYNGPILSKVDKIDVDWQEPNGEFDEFEIKY</sequence>
<dbReference type="GO" id="GO:0003998">
    <property type="term" value="F:acylphosphatase activity"/>
    <property type="evidence" value="ECO:0007669"/>
    <property type="project" value="UniProtKB-EC"/>
</dbReference>
<evidence type="ECO:0000313" key="8">
    <source>
        <dbReference type="Proteomes" id="UP000231688"/>
    </source>
</evidence>
<dbReference type="Proteomes" id="UP000231688">
    <property type="component" value="Unassembled WGS sequence"/>
</dbReference>
<dbReference type="EC" id="3.6.1.7" evidence="2 4"/>
<dbReference type="PANTHER" id="PTHR47268">
    <property type="entry name" value="ACYLPHOSPHATASE"/>
    <property type="match status" value="1"/>
</dbReference>
<evidence type="ECO:0000256" key="3">
    <source>
        <dbReference type="ARBA" id="ARBA00047645"/>
    </source>
</evidence>
<comment type="catalytic activity">
    <reaction evidence="3 4">
        <text>an acyl phosphate + H2O = a carboxylate + phosphate + H(+)</text>
        <dbReference type="Rhea" id="RHEA:14965"/>
        <dbReference type="ChEBI" id="CHEBI:15377"/>
        <dbReference type="ChEBI" id="CHEBI:15378"/>
        <dbReference type="ChEBI" id="CHEBI:29067"/>
        <dbReference type="ChEBI" id="CHEBI:43474"/>
        <dbReference type="ChEBI" id="CHEBI:59918"/>
        <dbReference type="EC" id="3.6.1.7"/>
    </reaction>
</comment>
<dbReference type="Gene3D" id="3.30.70.100">
    <property type="match status" value="1"/>
</dbReference>
<evidence type="ECO:0000259" key="6">
    <source>
        <dbReference type="PROSITE" id="PS51160"/>
    </source>
</evidence>
<reference evidence="8" key="1">
    <citation type="submission" date="2017-09" db="EMBL/GenBank/DDBJ databases">
        <title>Depth-based differentiation of microbial function through sediment-hosted aquifers and enrichment of novel symbionts in the deep terrestrial subsurface.</title>
        <authorList>
            <person name="Probst A.J."/>
            <person name="Ladd B."/>
            <person name="Jarett J.K."/>
            <person name="Geller-Mcgrath D.E."/>
            <person name="Sieber C.M.K."/>
            <person name="Emerson J.B."/>
            <person name="Anantharaman K."/>
            <person name="Thomas B.C."/>
            <person name="Malmstrom R."/>
            <person name="Stieglmeier M."/>
            <person name="Klingl A."/>
            <person name="Woyke T."/>
            <person name="Ryan C.M."/>
            <person name="Banfield J.F."/>
        </authorList>
    </citation>
    <scope>NUCLEOTIDE SEQUENCE [LARGE SCALE GENOMIC DNA]</scope>
</reference>
<organism evidence="7 8">
    <name type="scientific">Candidatus Portnoybacteria bacterium CG_4_10_14_0_2_um_filter_43_36</name>
    <dbReference type="NCBI Taxonomy" id="1974798"/>
    <lineage>
        <taxon>Bacteria</taxon>
        <taxon>Candidatus Portnoyibacteriota</taxon>
    </lineage>
</organism>
<dbReference type="PANTHER" id="PTHR47268:SF4">
    <property type="entry name" value="ACYLPHOSPHATASE"/>
    <property type="match status" value="1"/>
</dbReference>
<dbReference type="EMBL" id="PFOH01000009">
    <property type="protein sequence ID" value="PIZ70025.1"/>
    <property type="molecule type" value="Genomic_DNA"/>
</dbReference>
<proteinExistence type="inferred from homology"/>
<feature type="active site" evidence="4">
    <location>
        <position position="19"/>
    </location>
</feature>
<keyword evidence="4 7" id="KW-0378">Hydrolase</keyword>
<dbReference type="AlphaFoldDB" id="A0A2M7UFM5"/>
<comment type="similarity">
    <text evidence="1 5">Belongs to the acylphosphatase family.</text>
</comment>
<protein>
    <recommendedName>
        <fullName evidence="2 4">acylphosphatase</fullName>
        <ecNumber evidence="2 4">3.6.1.7</ecNumber>
    </recommendedName>
</protein>
<evidence type="ECO:0000256" key="5">
    <source>
        <dbReference type="RuleBase" id="RU004168"/>
    </source>
</evidence>
<evidence type="ECO:0000256" key="4">
    <source>
        <dbReference type="PROSITE-ProRule" id="PRU00520"/>
    </source>
</evidence>
<comment type="caution">
    <text evidence="7">The sequence shown here is derived from an EMBL/GenBank/DDBJ whole genome shotgun (WGS) entry which is preliminary data.</text>
</comment>
<feature type="domain" description="Acylphosphatase-like" evidence="6">
    <location>
        <begin position="4"/>
        <end position="91"/>
    </location>
</feature>
<dbReference type="InterPro" id="IPR036046">
    <property type="entry name" value="Acylphosphatase-like_dom_sf"/>
</dbReference>
<dbReference type="SUPFAM" id="SSF54975">
    <property type="entry name" value="Acylphosphatase/BLUF domain-like"/>
    <property type="match status" value="1"/>
</dbReference>
<dbReference type="PROSITE" id="PS51160">
    <property type="entry name" value="ACYLPHOSPHATASE_3"/>
    <property type="match status" value="1"/>
</dbReference>
<evidence type="ECO:0000256" key="2">
    <source>
        <dbReference type="ARBA" id="ARBA00012150"/>
    </source>
</evidence>
<dbReference type="PRINTS" id="PR00112">
    <property type="entry name" value="ACYLPHPHTASE"/>
</dbReference>
<evidence type="ECO:0000313" key="7">
    <source>
        <dbReference type="EMBL" id="PIZ70025.1"/>
    </source>
</evidence>
<dbReference type="InterPro" id="IPR020456">
    <property type="entry name" value="Acylphosphatase"/>
</dbReference>
<dbReference type="Pfam" id="PF00708">
    <property type="entry name" value="Acylphosphatase"/>
    <property type="match status" value="1"/>
</dbReference>
<dbReference type="InterPro" id="IPR001792">
    <property type="entry name" value="Acylphosphatase-like_dom"/>
</dbReference>
<feature type="active site" evidence="4">
    <location>
        <position position="37"/>
    </location>
</feature>
<accession>A0A2M7UFM5</accession>
<name>A0A2M7UFM5_9BACT</name>
<evidence type="ECO:0000256" key="1">
    <source>
        <dbReference type="ARBA" id="ARBA00005614"/>
    </source>
</evidence>
<gene>
    <name evidence="7" type="ORF">COY10_00445</name>
</gene>